<gene>
    <name evidence="8" type="ORF">DIATSA_LOCUS1266</name>
</gene>
<dbReference type="InterPro" id="IPR036734">
    <property type="entry name" value="Neur_chan_lig-bd_sf"/>
</dbReference>
<feature type="domain" description="Neurotransmitter-gated ion-channel ligand-binding" evidence="7">
    <location>
        <begin position="35"/>
        <end position="241"/>
    </location>
</feature>
<evidence type="ECO:0000256" key="3">
    <source>
        <dbReference type="ARBA" id="ARBA00022989"/>
    </source>
</evidence>
<dbReference type="Proteomes" id="UP001153714">
    <property type="component" value="Chromosome 10"/>
</dbReference>
<reference evidence="8" key="2">
    <citation type="submission" date="2022-10" db="EMBL/GenBank/DDBJ databases">
        <authorList>
            <consortium name="ENA_rothamsted_submissions"/>
            <consortium name="culmorum"/>
            <person name="King R."/>
        </authorList>
    </citation>
    <scope>NUCLEOTIDE SEQUENCE</scope>
</reference>
<dbReference type="GO" id="GO:0004888">
    <property type="term" value="F:transmembrane signaling receptor activity"/>
    <property type="evidence" value="ECO:0007669"/>
    <property type="project" value="InterPro"/>
</dbReference>
<protein>
    <recommendedName>
        <fullName evidence="7">Neurotransmitter-gated ion-channel ligand-binding domain-containing protein</fullName>
    </recommendedName>
</protein>
<sequence>MFARTLSVLSFFYCFYYLYGLDCPSDRTTAEHAEAQLHNDLFCAYDYSYRPVKDHRSAVNISVRFAIKYISFDPLEETFSVHSWVAMKWKDEFLSWDPTKYANITEMQVESHLLWTPKMSLFNADASLYQSEDIYTTCLLDSNGTVTCVPHVPHSGICRTSLKYWPYDKQNCTLFFGSWMHTGEQVNFTFFKSRPVILDDYLNGPGWKLLTVVPERLPGHYKCCPNVTYPMLKYVFTLKRESAGPAAIVVVPSVVIVIITTISLLLDVKDVSRLALQCFSLFGHFIFLTEIGYDIPKHSADTPIILLFIRDSMIMCLVSILMTLLLSSLRKRLEPAPMWMVSITRLVTSGPGKYVVFTEFDASDTSDKKTLTENDVNEDSSRKTSEWIMFANIVNSVVFIIFVLVYVILLCVYIPKDS</sequence>
<dbReference type="InterPro" id="IPR006201">
    <property type="entry name" value="Neur_channel"/>
</dbReference>
<dbReference type="GO" id="GO:0005230">
    <property type="term" value="F:extracellular ligand-gated monoatomic ion channel activity"/>
    <property type="evidence" value="ECO:0007669"/>
    <property type="project" value="InterPro"/>
</dbReference>
<dbReference type="AlphaFoldDB" id="A0A9N9QTM9"/>
<dbReference type="InterPro" id="IPR038050">
    <property type="entry name" value="Neuro_actylchol_rec"/>
</dbReference>
<dbReference type="OrthoDB" id="410315at2759"/>
<organism evidence="8 9">
    <name type="scientific">Diatraea saccharalis</name>
    <name type="common">sugarcane borer</name>
    <dbReference type="NCBI Taxonomy" id="40085"/>
    <lineage>
        <taxon>Eukaryota</taxon>
        <taxon>Metazoa</taxon>
        <taxon>Ecdysozoa</taxon>
        <taxon>Arthropoda</taxon>
        <taxon>Hexapoda</taxon>
        <taxon>Insecta</taxon>
        <taxon>Pterygota</taxon>
        <taxon>Neoptera</taxon>
        <taxon>Endopterygota</taxon>
        <taxon>Lepidoptera</taxon>
        <taxon>Glossata</taxon>
        <taxon>Ditrysia</taxon>
        <taxon>Pyraloidea</taxon>
        <taxon>Crambidae</taxon>
        <taxon>Crambinae</taxon>
        <taxon>Diatraea</taxon>
    </lineage>
</organism>
<evidence type="ECO:0000256" key="1">
    <source>
        <dbReference type="ARBA" id="ARBA00004141"/>
    </source>
</evidence>
<evidence type="ECO:0000313" key="8">
    <source>
        <dbReference type="EMBL" id="CAG9783062.1"/>
    </source>
</evidence>
<feature type="chain" id="PRO_5040477599" description="Neurotransmitter-gated ion-channel ligand-binding domain-containing protein" evidence="6">
    <location>
        <begin position="21"/>
        <end position="418"/>
    </location>
</feature>
<evidence type="ECO:0000256" key="4">
    <source>
        <dbReference type="ARBA" id="ARBA00023136"/>
    </source>
</evidence>
<feature type="signal peptide" evidence="6">
    <location>
        <begin position="1"/>
        <end position="20"/>
    </location>
</feature>
<evidence type="ECO:0000256" key="5">
    <source>
        <dbReference type="SAM" id="Phobius"/>
    </source>
</evidence>
<dbReference type="CDD" id="cd18989">
    <property type="entry name" value="LGIC_ECD_cation"/>
    <property type="match status" value="1"/>
</dbReference>
<comment type="subcellular location">
    <subcellularLocation>
        <location evidence="1">Membrane</location>
        <topology evidence="1">Multi-pass membrane protein</topology>
    </subcellularLocation>
</comment>
<evidence type="ECO:0000256" key="6">
    <source>
        <dbReference type="SAM" id="SignalP"/>
    </source>
</evidence>
<dbReference type="SUPFAM" id="SSF90112">
    <property type="entry name" value="Neurotransmitter-gated ion-channel transmembrane pore"/>
    <property type="match status" value="1"/>
</dbReference>
<dbReference type="InterPro" id="IPR006202">
    <property type="entry name" value="Neur_chan_lig-bd"/>
</dbReference>
<dbReference type="InterPro" id="IPR036719">
    <property type="entry name" value="Neuro-gated_channel_TM_sf"/>
</dbReference>
<keyword evidence="2 5" id="KW-0812">Transmembrane</keyword>
<name>A0A9N9QTM9_9NEOP</name>
<proteinExistence type="predicted"/>
<keyword evidence="4 5" id="KW-0472">Membrane</keyword>
<dbReference type="Pfam" id="PF02931">
    <property type="entry name" value="Neur_chan_LBD"/>
    <property type="match status" value="1"/>
</dbReference>
<evidence type="ECO:0000313" key="9">
    <source>
        <dbReference type="Proteomes" id="UP001153714"/>
    </source>
</evidence>
<keyword evidence="9" id="KW-1185">Reference proteome</keyword>
<feature type="transmembrane region" description="Helical" evidence="5">
    <location>
        <begin position="305"/>
        <end position="326"/>
    </location>
</feature>
<dbReference type="GO" id="GO:0016020">
    <property type="term" value="C:membrane"/>
    <property type="evidence" value="ECO:0007669"/>
    <property type="project" value="UniProtKB-SubCell"/>
</dbReference>
<dbReference type="SUPFAM" id="SSF63712">
    <property type="entry name" value="Nicotinic receptor ligand binding domain-like"/>
    <property type="match status" value="1"/>
</dbReference>
<keyword evidence="3 5" id="KW-1133">Transmembrane helix</keyword>
<feature type="transmembrane region" description="Helical" evidence="5">
    <location>
        <begin position="274"/>
        <end position="293"/>
    </location>
</feature>
<evidence type="ECO:0000259" key="7">
    <source>
        <dbReference type="Pfam" id="PF02931"/>
    </source>
</evidence>
<dbReference type="PANTHER" id="PTHR18945">
    <property type="entry name" value="NEUROTRANSMITTER GATED ION CHANNEL"/>
    <property type="match status" value="1"/>
</dbReference>
<dbReference type="FunFam" id="2.70.170.10:FF:000028">
    <property type="entry name" value="AcetylCholine Receptor"/>
    <property type="match status" value="1"/>
</dbReference>
<dbReference type="Gene3D" id="1.20.58.390">
    <property type="entry name" value="Neurotransmitter-gated ion-channel transmembrane domain"/>
    <property type="match status" value="1"/>
</dbReference>
<dbReference type="EMBL" id="OU893341">
    <property type="protein sequence ID" value="CAG9783062.1"/>
    <property type="molecule type" value="Genomic_DNA"/>
</dbReference>
<feature type="transmembrane region" description="Helical" evidence="5">
    <location>
        <begin position="246"/>
        <end position="267"/>
    </location>
</feature>
<keyword evidence="6" id="KW-0732">Signal</keyword>
<evidence type="ECO:0000256" key="2">
    <source>
        <dbReference type="ARBA" id="ARBA00022692"/>
    </source>
</evidence>
<reference evidence="8" key="1">
    <citation type="submission" date="2021-12" db="EMBL/GenBank/DDBJ databases">
        <authorList>
            <person name="King R."/>
        </authorList>
    </citation>
    <scope>NUCLEOTIDE SEQUENCE</scope>
</reference>
<accession>A0A9N9QTM9</accession>
<feature type="transmembrane region" description="Helical" evidence="5">
    <location>
        <begin position="390"/>
        <end position="415"/>
    </location>
</feature>
<dbReference type="Gene3D" id="2.70.170.10">
    <property type="entry name" value="Neurotransmitter-gated ion-channel ligand-binding domain"/>
    <property type="match status" value="1"/>
</dbReference>